<reference evidence="2 3" key="1">
    <citation type="journal article" date="2019" name="Philos. Trans. R. Soc. Lond., B, Biol. Sci.">
        <title>Ant behaviour and brain gene expression of defending hosts depend on the ecological success of the intruding social parasite.</title>
        <authorList>
            <person name="Kaur R."/>
            <person name="Stoldt M."/>
            <person name="Jongepier E."/>
            <person name="Feldmeyer B."/>
            <person name="Menzel F."/>
            <person name="Bornberg-Bauer E."/>
            <person name="Foitzik S."/>
        </authorList>
    </citation>
    <scope>NUCLEOTIDE SEQUENCE [LARGE SCALE GENOMIC DNA]</scope>
    <source>
        <tissue evidence="2">Whole body</tissue>
    </source>
</reference>
<evidence type="ECO:0000313" key="2">
    <source>
        <dbReference type="EMBL" id="TGZ49705.1"/>
    </source>
</evidence>
<protein>
    <submittedName>
        <fullName evidence="2">Uncharacterized protein</fullName>
    </submittedName>
</protein>
<evidence type="ECO:0000313" key="3">
    <source>
        <dbReference type="Proteomes" id="UP000310200"/>
    </source>
</evidence>
<dbReference type="Proteomes" id="UP000310200">
    <property type="component" value="Unassembled WGS sequence"/>
</dbReference>
<feature type="region of interest" description="Disordered" evidence="1">
    <location>
        <begin position="49"/>
        <end position="94"/>
    </location>
</feature>
<evidence type="ECO:0000256" key="1">
    <source>
        <dbReference type="SAM" id="MobiDB-lite"/>
    </source>
</evidence>
<name>A0A4S2KJE3_9HYME</name>
<sequence>MGFLSCYLHLDGFRDFLAAPSENSPCFSHVDSASFHWCFGGKGWKTRGQNRDSGFGKKPAAGMRMNSGGRVRHERGGEAEAPGPQAETPGDESKTLVWPLSPPSFLLALPPRSEMSFFRTSYIVNPSEEFKVVWQRLAGSPIWSAILEICSGTVEAIIYLKASSIGPEVISVLLEGRDIDGAGAKTSGNVREYRGGMKDRVSAARLSPSSSGRHLAADESHFMPMSSPLHSASGAAE</sequence>
<accession>A0A4S2KJE3</accession>
<organism evidence="2 3">
    <name type="scientific">Temnothorax longispinosus</name>
    <dbReference type="NCBI Taxonomy" id="300112"/>
    <lineage>
        <taxon>Eukaryota</taxon>
        <taxon>Metazoa</taxon>
        <taxon>Ecdysozoa</taxon>
        <taxon>Arthropoda</taxon>
        <taxon>Hexapoda</taxon>
        <taxon>Insecta</taxon>
        <taxon>Pterygota</taxon>
        <taxon>Neoptera</taxon>
        <taxon>Endopterygota</taxon>
        <taxon>Hymenoptera</taxon>
        <taxon>Apocrita</taxon>
        <taxon>Aculeata</taxon>
        <taxon>Formicoidea</taxon>
        <taxon>Formicidae</taxon>
        <taxon>Myrmicinae</taxon>
        <taxon>Temnothorax</taxon>
    </lineage>
</organism>
<gene>
    <name evidence="2" type="ORF">DBV15_01233</name>
</gene>
<comment type="caution">
    <text evidence="2">The sequence shown here is derived from an EMBL/GenBank/DDBJ whole genome shotgun (WGS) entry which is preliminary data.</text>
</comment>
<dbReference type="AlphaFoldDB" id="A0A4S2KJE3"/>
<dbReference type="EMBL" id="QBLH01002107">
    <property type="protein sequence ID" value="TGZ49705.1"/>
    <property type="molecule type" value="Genomic_DNA"/>
</dbReference>
<keyword evidence="3" id="KW-1185">Reference proteome</keyword>
<proteinExistence type="predicted"/>